<accession>A0A1J4KH27</accession>
<proteinExistence type="predicted"/>
<organism evidence="2 3">
    <name type="scientific">Tritrichomonas foetus</name>
    <dbReference type="NCBI Taxonomy" id="1144522"/>
    <lineage>
        <taxon>Eukaryota</taxon>
        <taxon>Metamonada</taxon>
        <taxon>Parabasalia</taxon>
        <taxon>Tritrichomonadida</taxon>
        <taxon>Tritrichomonadidae</taxon>
        <taxon>Tritrichomonas</taxon>
    </lineage>
</organism>
<dbReference type="Proteomes" id="UP000179807">
    <property type="component" value="Unassembled WGS sequence"/>
</dbReference>
<evidence type="ECO:0000256" key="1">
    <source>
        <dbReference type="SAM" id="MobiDB-lite"/>
    </source>
</evidence>
<protein>
    <submittedName>
        <fullName evidence="2">Uncharacterized protein</fullName>
    </submittedName>
</protein>
<dbReference type="EMBL" id="MLAK01000648">
    <property type="protein sequence ID" value="OHT09132.1"/>
    <property type="molecule type" value="Genomic_DNA"/>
</dbReference>
<comment type="caution">
    <text evidence="2">The sequence shown here is derived from an EMBL/GenBank/DDBJ whole genome shotgun (WGS) entry which is preliminary data.</text>
</comment>
<evidence type="ECO:0000313" key="3">
    <source>
        <dbReference type="Proteomes" id="UP000179807"/>
    </source>
</evidence>
<sequence>MLKVEFSDSESYSSDYSSDDELYVSPKIKVVNHPSPSPNRHPQFNQKYRPGQRMTPNFRRKSFPNKTNTNKKDFAITPIDTPMIDDKIDDYGLNIDKSEKNNEKNDLIDENEILNHEIDWNSKMKPVSQPKRPTPPNAGPKFKRTPFTRRTVRMIGNDGNSTSTVVEKQKAYDLMIDEDEPLEKGKVQKIEDDEKKAKFEDLKEIDDDDDEDINENLGNHHNLHDSSSDAILETKFKDINVETKSDVVDEVEEPEIIVPAEEKENNKPGPEISDMKMLQRYIDKRVPVYNTFDSYMNTKLSFKGRVFEFTFKNGDKDIYRASYVASDDTVMIYNCESQSPLPEYVILIANGRRDFSLRQESITGLESMTVRVAHENAKSLTKHEYTTYLYTKVNMFAPLRMFGRTENGSVNNINFIDSLDLSIAMKATKVSKNFINITATEAVSPLRCFALSIALFLS</sequence>
<dbReference type="VEuPathDB" id="TrichDB:TRFO_22146"/>
<gene>
    <name evidence="2" type="ORF">TRFO_22146</name>
</gene>
<dbReference type="AlphaFoldDB" id="A0A1J4KH27"/>
<dbReference type="RefSeq" id="XP_068362268.1">
    <property type="nucleotide sequence ID" value="XM_068502390.1"/>
</dbReference>
<keyword evidence="3" id="KW-1185">Reference proteome</keyword>
<dbReference type="GeneID" id="94837094"/>
<feature type="region of interest" description="Disordered" evidence="1">
    <location>
        <begin position="29"/>
        <end position="73"/>
    </location>
</feature>
<reference evidence="2" key="1">
    <citation type="submission" date="2016-10" db="EMBL/GenBank/DDBJ databases">
        <authorList>
            <person name="Benchimol M."/>
            <person name="Almeida L.G."/>
            <person name="Vasconcelos A.T."/>
            <person name="Perreira-Neves A."/>
            <person name="Rosa I.A."/>
            <person name="Tasca T."/>
            <person name="Bogo M.R."/>
            <person name="de Souza W."/>
        </authorList>
    </citation>
    <scope>NUCLEOTIDE SEQUENCE [LARGE SCALE GENOMIC DNA]</scope>
    <source>
        <strain evidence="2">K</strain>
    </source>
</reference>
<feature type="region of interest" description="Disordered" evidence="1">
    <location>
        <begin position="124"/>
        <end position="144"/>
    </location>
</feature>
<evidence type="ECO:0000313" key="2">
    <source>
        <dbReference type="EMBL" id="OHT09132.1"/>
    </source>
</evidence>
<name>A0A1J4KH27_9EUKA</name>